<dbReference type="OrthoDB" id="963633at2"/>
<evidence type="ECO:0000256" key="1">
    <source>
        <dbReference type="SAM" id="Phobius"/>
    </source>
</evidence>
<dbReference type="AlphaFoldDB" id="A0A368JFY7"/>
<name>A0A368JFY7_9BACT</name>
<protein>
    <submittedName>
        <fullName evidence="2">DUF4199 domain-containing protein</fullName>
    </submittedName>
</protein>
<evidence type="ECO:0000313" key="3">
    <source>
        <dbReference type="Proteomes" id="UP000253383"/>
    </source>
</evidence>
<gene>
    <name evidence="2" type="ORF">DUE52_26215</name>
</gene>
<dbReference type="Proteomes" id="UP000253383">
    <property type="component" value="Unassembled WGS sequence"/>
</dbReference>
<proteinExistence type="predicted"/>
<evidence type="ECO:0000313" key="2">
    <source>
        <dbReference type="EMBL" id="RCR66569.1"/>
    </source>
</evidence>
<feature type="transmembrane region" description="Helical" evidence="1">
    <location>
        <begin position="12"/>
        <end position="35"/>
    </location>
</feature>
<keyword evidence="1" id="KW-0812">Transmembrane</keyword>
<comment type="caution">
    <text evidence="2">The sequence shown here is derived from an EMBL/GenBank/DDBJ whole genome shotgun (WGS) entry which is preliminary data.</text>
</comment>
<dbReference type="InterPro" id="IPR025250">
    <property type="entry name" value="DUF4199"/>
</dbReference>
<dbReference type="Pfam" id="PF13858">
    <property type="entry name" value="DUF4199"/>
    <property type="match status" value="1"/>
</dbReference>
<accession>A0A368JFY7</accession>
<keyword evidence="1" id="KW-0472">Membrane</keyword>
<keyword evidence="3" id="KW-1185">Reference proteome</keyword>
<dbReference type="RefSeq" id="WP_114409048.1">
    <property type="nucleotide sequence ID" value="NZ_QOWE01000026.1"/>
</dbReference>
<reference evidence="2 3" key="1">
    <citation type="submission" date="2018-07" db="EMBL/GenBank/DDBJ databases">
        <title>Genome analysis of Larkinella rosea.</title>
        <authorList>
            <person name="Zhou Z."/>
            <person name="Wang G."/>
        </authorList>
    </citation>
    <scope>NUCLEOTIDE SEQUENCE [LARGE SCALE GENOMIC DNA]</scope>
    <source>
        <strain evidence="3">zzj9</strain>
    </source>
</reference>
<organism evidence="2 3">
    <name type="scientific">Larkinella punicea</name>
    <dbReference type="NCBI Taxonomy" id="2315727"/>
    <lineage>
        <taxon>Bacteria</taxon>
        <taxon>Pseudomonadati</taxon>
        <taxon>Bacteroidota</taxon>
        <taxon>Cytophagia</taxon>
        <taxon>Cytophagales</taxon>
        <taxon>Spirosomataceae</taxon>
        <taxon>Larkinella</taxon>
    </lineage>
</organism>
<keyword evidence="1" id="KW-1133">Transmembrane helix</keyword>
<feature type="transmembrane region" description="Helical" evidence="1">
    <location>
        <begin position="47"/>
        <end position="64"/>
    </location>
</feature>
<dbReference type="EMBL" id="QOWE01000026">
    <property type="protein sequence ID" value="RCR66569.1"/>
    <property type="molecule type" value="Genomic_DNA"/>
</dbReference>
<feature type="transmembrane region" description="Helical" evidence="1">
    <location>
        <begin position="76"/>
        <end position="101"/>
    </location>
</feature>
<sequence>MKQLISFFNHPLLKLPVIFGLLAGVLCFGYFLALYALGIMPLGNHKVLDFGFQIIMMVAAVWYYRKHIGKGFLHLWEALSICYVVNTVGAMLTAWLIYLFLKYIDPTIFTQYLDEMRQLIVSTKGRLVETLGQAEYVKMLKNVDLITLETLVGDEISKKTVLAILPVLIISLLFRRQDYSLYNPTPDLPNPSESPKSN</sequence>